<organism evidence="1 2">
    <name type="scientific">Caerostris extrusa</name>
    <name type="common">Bark spider</name>
    <name type="synonym">Caerostris bankana</name>
    <dbReference type="NCBI Taxonomy" id="172846"/>
    <lineage>
        <taxon>Eukaryota</taxon>
        <taxon>Metazoa</taxon>
        <taxon>Ecdysozoa</taxon>
        <taxon>Arthropoda</taxon>
        <taxon>Chelicerata</taxon>
        <taxon>Arachnida</taxon>
        <taxon>Araneae</taxon>
        <taxon>Araneomorphae</taxon>
        <taxon>Entelegynae</taxon>
        <taxon>Araneoidea</taxon>
        <taxon>Araneidae</taxon>
        <taxon>Caerostris</taxon>
    </lineage>
</organism>
<name>A0AAV4RHL0_CAEEX</name>
<accession>A0AAV4RHL0</accession>
<protein>
    <submittedName>
        <fullName evidence="1">Uncharacterized protein</fullName>
    </submittedName>
</protein>
<comment type="caution">
    <text evidence="1">The sequence shown here is derived from an EMBL/GenBank/DDBJ whole genome shotgun (WGS) entry which is preliminary data.</text>
</comment>
<gene>
    <name evidence="1" type="ORF">CEXT_320381</name>
</gene>
<dbReference type="Proteomes" id="UP001054945">
    <property type="component" value="Unassembled WGS sequence"/>
</dbReference>
<evidence type="ECO:0000313" key="1">
    <source>
        <dbReference type="EMBL" id="GIY20004.1"/>
    </source>
</evidence>
<proteinExistence type="predicted"/>
<sequence>MLYINWLNPTQLHYIDTSYTVLVAAIDISDNITEHKHSTVVFTAPNCDVFVLWSQISDHKTVTDLNDVLVKEVNVIISKITIGNSSLSSDVKGILWNSCETKDEKIIRCIKFTPCIKFDILYRPGSKNATTDVHFLEQLQQIILLKDF</sequence>
<dbReference type="AlphaFoldDB" id="A0AAV4RHL0"/>
<dbReference type="EMBL" id="BPLR01007821">
    <property type="protein sequence ID" value="GIY20004.1"/>
    <property type="molecule type" value="Genomic_DNA"/>
</dbReference>
<reference evidence="1 2" key="1">
    <citation type="submission" date="2021-06" db="EMBL/GenBank/DDBJ databases">
        <title>Caerostris extrusa draft genome.</title>
        <authorList>
            <person name="Kono N."/>
            <person name="Arakawa K."/>
        </authorList>
    </citation>
    <scope>NUCLEOTIDE SEQUENCE [LARGE SCALE GENOMIC DNA]</scope>
</reference>
<evidence type="ECO:0000313" key="2">
    <source>
        <dbReference type="Proteomes" id="UP001054945"/>
    </source>
</evidence>
<keyword evidence="2" id="KW-1185">Reference proteome</keyword>